<dbReference type="RefSeq" id="WP_065916431.1">
    <property type="nucleotide sequence ID" value="NZ_CP016793.1"/>
</dbReference>
<keyword evidence="7" id="KW-1185">Reference proteome</keyword>
<proteinExistence type="predicted"/>
<dbReference type="STRING" id="1586287.BBK82_20415"/>
<dbReference type="PANTHER" id="PTHR30055">
    <property type="entry name" value="HTH-TYPE TRANSCRIPTIONAL REGULATOR RUTR"/>
    <property type="match status" value="1"/>
</dbReference>
<dbReference type="PRINTS" id="PR00455">
    <property type="entry name" value="HTHTETR"/>
</dbReference>
<organism evidence="6 7">
    <name type="scientific">Lentzea guizhouensis</name>
    <dbReference type="NCBI Taxonomy" id="1586287"/>
    <lineage>
        <taxon>Bacteria</taxon>
        <taxon>Bacillati</taxon>
        <taxon>Actinomycetota</taxon>
        <taxon>Actinomycetes</taxon>
        <taxon>Pseudonocardiales</taxon>
        <taxon>Pseudonocardiaceae</taxon>
        <taxon>Lentzea</taxon>
    </lineage>
</organism>
<sequence length="203" mass="22049">MTRSYHSPRRARDAADTRRDILRAATELFSANGYARVTVADIAKRAGVAPQTVYSSAGGKSDVLQQIVAESVAESDSAATLAAIRETSSVAEAMTLLARGTRMGNEGGQQVVEVLHAAIPVHEDGARLWEQSTGPYRQALTEVAEHLRDKGLLGTDVERTADVLWFCFGFGAWRTLVRECGWSWDEAEAWLARQAIDMIGGNV</sequence>
<evidence type="ECO:0000313" key="7">
    <source>
        <dbReference type="Proteomes" id="UP000093053"/>
    </source>
</evidence>
<dbReference type="SUPFAM" id="SSF46689">
    <property type="entry name" value="Homeodomain-like"/>
    <property type="match status" value="1"/>
</dbReference>
<dbReference type="KEGG" id="led:BBK82_20415"/>
<dbReference type="GO" id="GO:0000976">
    <property type="term" value="F:transcription cis-regulatory region binding"/>
    <property type="evidence" value="ECO:0007669"/>
    <property type="project" value="TreeGrafter"/>
</dbReference>
<keyword evidence="1" id="KW-0805">Transcription regulation</keyword>
<dbReference type="EMBL" id="CP016793">
    <property type="protein sequence ID" value="ANZ38073.1"/>
    <property type="molecule type" value="Genomic_DNA"/>
</dbReference>
<dbReference type="GO" id="GO:0003700">
    <property type="term" value="F:DNA-binding transcription factor activity"/>
    <property type="evidence" value="ECO:0007669"/>
    <property type="project" value="TreeGrafter"/>
</dbReference>
<name>A0A1B2HK27_9PSEU</name>
<dbReference type="InterPro" id="IPR009057">
    <property type="entry name" value="Homeodomain-like_sf"/>
</dbReference>
<reference evidence="6 7" key="1">
    <citation type="submission" date="2016-07" db="EMBL/GenBank/DDBJ databases">
        <title>Complete genome sequence of the Lentzea guizhouensis DHS C013.</title>
        <authorList>
            <person name="Cao C."/>
        </authorList>
    </citation>
    <scope>NUCLEOTIDE SEQUENCE [LARGE SCALE GENOMIC DNA]</scope>
    <source>
        <strain evidence="6 7">DHS C013</strain>
    </source>
</reference>
<evidence type="ECO:0000313" key="6">
    <source>
        <dbReference type="EMBL" id="ANZ38073.1"/>
    </source>
</evidence>
<evidence type="ECO:0000256" key="2">
    <source>
        <dbReference type="ARBA" id="ARBA00023125"/>
    </source>
</evidence>
<keyword evidence="2 4" id="KW-0238">DNA-binding</keyword>
<gene>
    <name evidence="6" type="ORF">BBK82_20415</name>
</gene>
<evidence type="ECO:0000256" key="4">
    <source>
        <dbReference type="PROSITE-ProRule" id="PRU00335"/>
    </source>
</evidence>
<accession>A0A1B2HK27</accession>
<dbReference type="AlphaFoldDB" id="A0A1B2HK27"/>
<dbReference type="PROSITE" id="PS50977">
    <property type="entry name" value="HTH_TETR_2"/>
    <property type="match status" value="1"/>
</dbReference>
<protein>
    <recommendedName>
        <fullName evidence="5">HTH tetR-type domain-containing protein</fullName>
    </recommendedName>
</protein>
<dbReference type="OrthoDB" id="4823039at2"/>
<dbReference type="Pfam" id="PF00440">
    <property type="entry name" value="TetR_N"/>
    <property type="match status" value="1"/>
</dbReference>
<keyword evidence="3" id="KW-0804">Transcription</keyword>
<evidence type="ECO:0000259" key="5">
    <source>
        <dbReference type="PROSITE" id="PS50977"/>
    </source>
</evidence>
<evidence type="ECO:0000256" key="3">
    <source>
        <dbReference type="ARBA" id="ARBA00023163"/>
    </source>
</evidence>
<feature type="DNA-binding region" description="H-T-H motif" evidence="4">
    <location>
        <begin position="38"/>
        <end position="57"/>
    </location>
</feature>
<dbReference type="InterPro" id="IPR050109">
    <property type="entry name" value="HTH-type_TetR-like_transc_reg"/>
</dbReference>
<dbReference type="Gene3D" id="1.10.357.10">
    <property type="entry name" value="Tetracycline Repressor, domain 2"/>
    <property type="match status" value="1"/>
</dbReference>
<feature type="domain" description="HTH tetR-type" evidence="5">
    <location>
        <begin position="15"/>
        <end position="75"/>
    </location>
</feature>
<dbReference type="InterPro" id="IPR001647">
    <property type="entry name" value="HTH_TetR"/>
</dbReference>
<dbReference type="Proteomes" id="UP000093053">
    <property type="component" value="Chromosome"/>
</dbReference>
<evidence type="ECO:0000256" key="1">
    <source>
        <dbReference type="ARBA" id="ARBA00023015"/>
    </source>
</evidence>
<dbReference type="PANTHER" id="PTHR30055:SF234">
    <property type="entry name" value="HTH-TYPE TRANSCRIPTIONAL REGULATOR BETI"/>
    <property type="match status" value="1"/>
</dbReference>